<evidence type="ECO:0000256" key="1">
    <source>
        <dbReference type="SAM" id="MobiDB-lite"/>
    </source>
</evidence>
<dbReference type="InterPro" id="IPR016187">
    <property type="entry name" value="CTDL_fold"/>
</dbReference>
<protein>
    <submittedName>
        <fullName evidence="4">C-type lectin domain-containing protein</fullName>
    </submittedName>
</protein>
<dbReference type="AlphaFoldDB" id="A0A914PN93"/>
<accession>A0A914PN93</accession>
<name>A0A914PN93_9BILA</name>
<dbReference type="Proteomes" id="UP000887578">
    <property type="component" value="Unplaced"/>
</dbReference>
<proteinExistence type="predicted"/>
<dbReference type="InterPro" id="IPR001304">
    <property type="entry name" value="C-type_lectin-like"/>
</dbReference>
<dbReference type="Gene3D" id="3.10.100.10">
    <property type="entry name" value="Mannose-Binding Protein A, subunit A"/>
    <property type="match status" value="1"/>
</dbReference>
<evidence type="ECO:0000313" key="4">
    <source>
        <dbReference type="WBParaSite" id="PDA_v2.g19515.t1"/>
    </source>
</evidence>
<evidence type="ECO:0000313" key="3">
    <source>
        <dbReference type="Proteomes" id="UP000887578"/>
    </source>
</evidence>
<dbReference type="PROSITE" id="PS50041">
    <property type="entry name" value="C_TYPE_LECTIN_2"/>
    <property type="match status" value="1"/>
</dbReference>
<dbReference type="SUPFAM" id="SSF56436">
    <property type="entry name" value="C-type lectin-like"/>
    <property type="match status" value="1"/>
</dbReference>
<dbReference type="InterPro" id="IPR016186">
    <property type="entry name" value="C-type_lectin-like/link_sf"/>
</dbReference>
<dbReference type="WBParaSite" id="PDA_v2.g19515.t1">
    <property type="protein sequence ID" value="PDA_v2.g19515.t1"/>
    <property type="gene ID" value="PDA_v2.g19515"/>
</dbReference>
<feature type="compositionally biased region" description="Low complexity" evidence="1">
    <location>
        <begin position="130"/>
        <end position="171"/>
    </location>
</feature>
<feature type="compositionally biased region" description="Polar residues" evidence="1">
    <location>
        <begin position="89"/>
        <end position="101"/>
    </location>
</feature>
<feature type="domain" description="C-type lectin" evidence="2">
    <location>
        <begin position="1"/>
        <end position="74"/>
    </location>
</feature>
<feature type="region of interest" description="Disordered" evidence="1">
    <location>
        <begin position="89"/>
        <end position="171"/>
    </location>
</feature>
<keyword evidence="3" id="KW-1185">Reference proteome</keyword>
<reference evidence="4" key="1">
    <citation type="submission" date="2022-11" db="UniProtKB">
        <authorList>
            <consortium name="WormBaseParasite"/>
        </authorList>
    </citation>
    <scope>IDENTIFICATION</scope>
</reference>
<organism evidence="3 4">
    <name type="scientific">Panagrolaimus davidi</name>
    <dbReference type="NCBI Taxonomy" id="227884"/>
    <lineage>
        <taxon>Eukaryota</taxon>
        <taxon>Metazoa</taxon>
        <taxon>Ecdysozoa</taxon>
        <taxon>Nematoda</taxon>
        <taxon>Chromadorea</taxon>
        <taxon>Rhabditida</taxon>
        <taxon>Tylenchina</taxon>
        <taxon>Panagrolaimomorpha</taxon>
        <taxon>Panagrolaimoidea</taxon>
        <taxon>Panagrolaimidae</taxon>
        <taxon>Panagrolaimus</taxon>
    </lineage>
</organism>
<sequence>MIGFWIPKKLKWNPANFQWSDGSTVDFIGWDIKGIPKQPDNQIPAERFVKLRKKFKSSGWHDFQFKEMKKVLCKMNAFENTNAKTTLLPTKSSSENITPLSTTEKIDTSTTKTTNKELEVASTSDKTPDTVSTGKSTEESTTTTQTTPSATTSTVSESTQSTTTETTTVSSTTETEVIATTTTTFIDKDIVILDGAKP</sequence>
<evidence type="ECO:0000259" key="2">
    <source>
        <dbReference type="PROSITE" id="PS50041"/>
    </source>
</evidence>